<dbReference type="GO" id="GO:0005886">
    <property type="term" value="C:plasma membrane"/>
    <property type="evidence" value="ECO:0007669"/>
    <property type="project" value="UniProtKB-SubCell"/>
</dbReference>
<evidence type="ECO:0000256" key="24">
    <source>
        <dbReference type="ARBA" id="ARBA00048679"/>
    </source>
</evidence>
<dbReference type="FunFam" id="3.30.200.20:FF:000309">
    <property type="entry name" value="Leucine-rich repeat receptor protein kinase MSP1"/>
    <property type="match status" value="1"/>
</dbReference>
<evidence type="ECO:0000256" key="1">
    <source>
        <dbReference type="ARBA" id="ARBA00004191"/>
    </source>
</evidence>
<evidence type="ECO:0000256" key="23">
    <source>
        <dbReference type="ARBA" id="ARBA00047899"/>
    </source>
</evidence>
<dbReference type="InterPro" id="IPR017441">
    <property type="entry name" value="Protein_kinase_ATP_BS"/>
</dbReference>
<dbReference type="PANTHER" id="PTHR48053:SF163">
    <property type="entry name" value="MDIS1-INTERACTING RECEPTOR LIKE KINASE 2-LIKE"/>
    <property type="match status" value="1"/>
</dbReference>
<keyword evidence="8" id="KW-0433">Leucine-rich repeat</keyword>
<keyword evidence="19" id="KW-1015">Disulfide bond</keyword>
<evidence type="ECO:0000256" key="9">
    <source>
        <dbReference type="ARBA" id="ARBA00022679"/>
    </source>
</evidence>
<dbReference type="InParanoid" id="A0A7N2MKW2"/>
<reference evidence="29" key="2">
    <citation type="submission" date="2021-01" db="UniProtKB">
        <authorList>
            <consortium name="EnsemblPlants"/>
        </authorList>
    </citation>
    <scope>IDENTIFICATION</scope>
</reference>
<comment type="similarity">
    <text evidence="22">Belongs to the polygalacturonase-inhibiting protein family.</text>
</comment>
<keyword evidence="21" id="KW-0325">Glycoprotein</keyword>
<dbReference type="PROSITE" id="PS50011">
    <property type="entry name" value="PROTEIN_KINASE_DOM"/>
    <property type="match status" value="1"/>
</dbReference>
<dbReference type="OMA" id="VEMRIAN"/>
<dbReference type="InterPro" id="IPR008266">
    <property type="entry name" value="Tyr_kinase_AS"/>
</dbReference>
<dbReference type="SUPFAM" id="SSF56112">
    <property type="entry name" value="Protein kinase-like (PK-like)"/>
    <property type="match status" value="1"/>
</dbReference>
<evidence type="ECO:0000256" key="5">
    <source>
        <dbReference type="ARBA" id="ARBA00022512"/>
    </source>
</evidence>
<dbReference type="EMBL" id="LRBV02000009">
    <property type="status" value="NOT_ANNOTATED_CDS"/>
    <property type="molecule type" value="Genomic_DNA"/>
</dbReference>
<dbReference type="RefSeq" id="XP_030933521.1">
    <property type="nucleotide sequence ID" value="XM_031077661.1"/>
</dbReference>
<evidence type="ECO:0000256" key="20">
    <source>
        <dbReference type="ARBA" id="ARBA00023170"/>
    </source>
</evidence>
<organism evidence="29 30">
    <name type="scientific">Quercus lobata</name>
    <name type="common">Valley oak</name>
    <dbReference type="NCBI Taxonomy" id="97700"/>
    <lineage>
        <taxon>Eukaryota</taxon>
        <taxon>Viridiplantae</taxon>
        <taxon>Streptophyta</taxon>
        <taxon>Embryophyta</taxon>
        <taxon>Tracheophyta</taxon>
        <taxon>Spermatophyta</taxon>
        <taxon>Magnoliopsida</taxon>
        <taxon>eudicotyledons</taxon>
        <taxon>Gunneridae</taxon>
        <taxon>Pentapetalae</taxon>
        <taxon>rosids</taxon>
        <taxon>fabids</taxon>
        <taxon>Fagales</taxon>
        <taxon>Fagaceae</taxon>
        <taxon>Quercus</taxon>
    </lineage>
</organism>
<keyword evidence="10 26" id="KW-0812">Transmembrane</keyword>
<dbReference type="Pfam" id="PF00069">
    <property type="entry name" value="Pkinase"/>
    <property type="match status" value="1"/>
</dbReference>
<evidence type="ECO:0000313" key="29">
    <source>
        <dbReference type="EnsemblPlants" id="QL09p022166:mrna"/>
    </source>
</evidence>
<keyword evidence="16" id="KW-0832">Ubl conjugation</keyword>
<dbReference type="InterPro" id="IPR001611">
    <property type="entry name" value="Leu-rich_rpt"/>
</dbReference>
<dbReference type="FunFam" id="1.10.510.10:FF:000445">
    <property type="entry name" value="MDIS1-interacting receptor like kinase 2"/>
    <property type="match status" value="1"/>
</dbReference>
<evidence type="ECO:0000256" key="11">
    <source>
        <dbReference type="ARBA" id="ARBA00022729"/>
    </source>
</evidence>
<feature type="binding site" evidence="25">
    <location>
        <position position="779"/>
    </location>
    <ligand>
        <name>ATP</name>
        <dbReference type="ChEBI" id="CHEBI:30616"/>
    </ligand>
</feature>
<feature type="transmembrane region" description="Helical" evidence="26">
    <location>
        <begin position="683"/>
        <end position="707"/>
    </location>
</feature>
<keyword evidence="7" id="KW-0597">Phosphoprotein</keyword>
<feature type="signal peptide" evidence="27">
    <location>
        <begin position="1"/>
        <end position="29"/>
    </location>
</feature>
<evidence type="ECO:0000313" key="30">
    <source>
        <dbReference type="Proteomes" id="UP000594261"/>
    </source>
</evidence>
<dbReference type="Gene3D" id="3.30.200.20">
    <property type="entry name" value="Phosphorylase Kinase, domain 1"/>
    <property type="match status" value="1"/>
</dbReference>
<dbReference type="SUPFAM" id="SSF52058">
    <property type="entry name" value="L domain-like"/>
    <property type="match status" value="1"/>
</dbReference>
<keyword evidence="5" id="KW-0964">Secreted</keyword>
<dbReference type="KEGG" id="qlo:115959306"/>
<feature type="chain" id="PRO_5029529092" description="non-specific serine/threonine protein kinase" evidence="27">
    <location>
        <begin position="30"/>
        <end position="1019"/>
    </location>
</feature>
<keyword evidence="20" id="KW-0675">Receptor</keyword>
<dbReference type="OrthoDB" id="676979at2759"/>
<dbReference type="EC" id="2.7.11.1" evidence="3"/>
<comment type="subcellular location">
    <subcellularLocation>
        <location evidence="2">Cell membrane</location>
        <topology evidence="2">Single-pass type I membrane protein</topology>
    </subcellularLocation>
    <subcellularLocation>
        <location evidence="1">Secreted</location>
        <location evidence="1">Cell wall</location>
    </subcellularLocation>
</comment>
<dbReference type="AlphaFoldDB" id="A0A7N2MKW2"/>
<keyword evidence="17 26" id="KW-1133">Transmembrane helix</keyword>
<dbReference type="GeneID" id="115959306"/>
<sequence length="1019" mass="112332">MALTNLKKVFSLFSLVALAILHSSFDVASLSVNEEAEMDALLNWKASLQNETQSPLPSWTLLPNNATNSLSYQNTCSSSSSSPCSWFGISCTQAGSVTTLNLTNSGLKGTLHDFPFSSLPSLAYLDLSMNELFGTIPPEISHLSKLKFLDLSFNNFSGAIPPQIGLLINLEILSLAENQLNSSIPPEIGQLNSLNTLLLFANNLRGSIPASLGNLSNLTHLYLNDNVLLNSIPASLGDLSNLAYLALYNNLLSASIPPEIGNLSNLLELDISNNSLTGPIPYSIVNLEMLTLLQVFENHLNGSIPPEIGNLKSITTLDLANNQLSGTVPISLGNLSSLEVLYLRENQFSGPIPQEIGNFTKLTTLVLNTNHFTGFLPQNLCQSGSLQSFSAYDNHLIGPIPKTLKTCMSLIRVRLQQNQLFGNLSEDFGVYRNLQYMDLSYNRFYGEISHSWSRCPQLGTLLIAGNGIGGGIPPEIGNFTQVHVLDLSYNRLVGKLPKEFGKLTSLLKLKLNGNQLSGDISPELGSSTNLEYLDLSSNRFDNSIPRIIGNFLKLHYLDMSNNKFCHDIPIEICNLAHLSQLDLSHNSLEGKIPSQIGNLQSLEMLNFSHNNLSGFIPIAFEEMHGLSYVDISYNKLGGPLPNTKAFQDAGIEALRGNKRLCGNVTGLQPCVVGRPVSKTRPKIFLLIIFPLFGTLSLVLMFLGVFLVSQRYRKDPHIDQTTNTHNEKVFSITTFDGKAMYKEIIEATQGFDDMFCIGKGKHGTVYKATLTSGNIVAVKKLQSLCDDEIVQQKEFFNEIRALTEIRHRNIVKLHGFCSQSQHSILIYEYFERGSLATILSSDGGAKELNWNKRMNIIKGVAHALSYMHHDCSPPIVHRDISSKNVLLDLDYEAHVSDFGTAKLLNRDSSNWTSFAGTYGYVAPELAYTMKITEKCDVFSFGVLAIEVIKGRHPGEITSILSASSVEENILLKDLFDLRIPPPMLRAENQLILIIKLAIECLRANPESRPTMHMVSRVLSS</sequence>
<dbReference type="InterPro" id="IPR011009">
    <property type="entry name" value="Kinase-like_dom_sf"/>
</dbReference>
<protein>
    <recommendedName>
        <fullName evidence="3">non-specific serine/threonine protein kinase</fullName>
        <ecNumber evidence="3">2.7.11.1</ecNumber>
    </recommendedName>
</protein>
<dbReference type="Gene3D" id="1.10.510.10">
    <property type="entry name" value="Transferase(Phosphotransferase) domain 1"/>
    <property type="match status" value="1"/>
</dbReference>
<dbReference type="FunFam" id="3.80.10.10:FF:000177">
    <property type="entry name" value="Leucine-rich repeat receptor-like serine/threonine-protein kinase At1g17230"/>
    <property type="match status" value="1"/>
</dbReference>
<dbReference type="GO" id="GO:0010074">
    <property type="term" value="P:maintenance of meristem identity"/>
    <property type="evidence" value="ECO:0007669"/>
    <property type="project" value="UniProtKB-ARBA"/>
</dbReference>
<dbReference type="GO" id="GO:0004674">
    <property type="term" value="F:protein serine/threonine kinase activity"/>
    <property type="evidence" value="ECO:0007669"/>
    <property type="project" value="UniProtKB-KW"/>
</dbReference>
<dbReference type="InterPro" id="IPR032675">
    <property type="entry name" value="LRR_dom_sf"/>
</dbReference>
<keyword evidence="5" id="KW-0134">Cell wall</keyword>
<evidence type="ECO:0000256" key="26">
    <source>
        <dbReference type="SAM" id="Phobius"/>
    </source>
</evidence>
<evidence type="ECO:0000256" key="7">
    <source>
        <dbReference type="ARBA" id="ARBA00022553"/>
    </source>
</evidence>
<comment type="catalytic activity">
    <reaction evidence="23">
        <text>L-threonyl-[protein] + ATP = O-phospho-L-threonyl-[protein] + ADP + H(+)</text>
        <dbReference type="Rhea" id="RHEA:46608"/>
        <dbReference type="Rhea" id="RHEA-COMP:11060"/>
        <dbReference type="Rhea" id="RHEA-COMP:11605"/>
        <dbReference type="ChEBI" id="CHEBI:15378"/>
        <dbReference type="ChEBI" id="CHEBI:30013"/>
        <dbReference type="ChEBI" id="CHEBI:30616"/>
        <dbReference type="ChEBI" id="CHEBI:61977"/>
        <dbReference type="ChEBI" id="CHEBI:456216"/>
        <dbReference type="EC" id="2.7.11.1"/>
    </reaction>
</comment>
<dbReference type="PROSITE" id="PS00109">
    <property type="entry name" value="PROTEIN_KINASE_TYR"/>
    <property type="match status" value="1"/>
</dbReference>
<evidence type="ECO:0000256" key="14">
    <source>
        <dbReference type="ARBA" id="ARBA00022777"/>
    </source>
</evidence>
<evidence type="ECO:0000256" key="8">
    <source>
        <dbReference type="ARBA" id="ARBA00022614"/>
    </source>
</evidence>
<dbReference type="InterPro" id="IPR003591">
    <property type="entry name" value="Leu-rich_rpt_typical-subtyp"/>
</dbReference>
<dbReference type="FunFam" id="3.80.10.10:FF:000400">
    <property type="entry name" value="Nuclear pore complex protein NUP107"/>
    <property type="match status" value="1"/>
</dbReference>
<keyword evidence="18 26" id="KW-0472">Membrane</keyword>
<gene>
    <name evidence="29" type="primary">LOC115959306</name>
</gene>
<evidence type="ECO:0000256" key="16">
    <source>
        <dbReference type="ARBA" id="ARBA00022843"/>
    </source>
</evidence>
<evidence type="ECO:0000256" key="12">
    <source>
        <dbReference type="ARBA" id="ARBA00022737"/>
    </source>
</evidence>
<keyword evidence="11 27" id="KW-0732">Signal</keyword>
<keyword evidence="14" id="KW-0418">Kinase</keyword>
<dbReference type="FunFam" id="3.80.10.10:FF:000775">
    <property type="entry name" value="Predicted protein"/>
    <property type="match status" value="1"/>
</dbReference>
<keyword evidence="9" id="KW-0808">Transferase</keyword>
<evidence type="ECO:0000256" key="17">
    <source>
        <dbReference type="ARBA" id="ARBA00022989"/>
    </source>
</evidence>
<evidence type="ECO:0000256" key="10">
    <source>
        <dbReference type="ARBA" id="ARBA00022692"/>
    </source>
</evidence>
<keyword evidence="13 25" id="KW-0547">Nucleotide-binding</keyword>
<reference evidence="29 30" key="1">
    <citation type="journal article" date="2016" name="G3 (Bethesda)">
        <title>First Draft Assembly and Annotation of the Genome of a California Endemic Oak Quercus lobata Nee (Fagaceae).</title>
        <authorList>
            <person name="Sork V.L."/>
            <person name="Fitz-Gibbon S.T."/>
            <person name="Puiu D."/>
            <person name="Crepeau M."/>
            <person name="Gugger P.F."/>
            <person name="Sherman R."/>
            <person name="Stevens K."/>
            <person name="Langley C.H."/>
            <person name="Pellegrini M."/>
            <person name="Salzberg S.L."/>
        </authorList>
    </citation>
    <scope>NUCLEOTIDE SEQUENCE [LARGE SCALE GENOMIC DNA]</scope>
    <source>
        <strain evidence="29 30">cv. SW786</strain>
    </source>
</reference>
<evidence type="ECO:0000256" key="3">
    <source>
        <dbReference type="ARBA" id="ARBA00012513"/>
    </source>
</evidence>
<dbReference type="GO" id="GO:0010082">
    <property type="term" value="P:regulation of root meristem growth"/>
    <property type="evidence" value="ECO:0007669"/>
    <property type="project" value="UniProtKB-ARBA"/>
</dbReference>
<keyword evidence="4" id="KW-1003">Cell membrane</keyword>
<keyword evidence="30" id="KW-1185">Reference proteome</keyword>
<dbReference type="SMART" id="SM00369">
    <property type="entry name" value="LRR_TYP"/>
    <property type="match status" value="12"/>
</dbReference>
<evidence type="ECO:0000256" key="18">
    <source>
        <dbReference type="ARBA" id="ARBA00023136"/>
    </source>
</evidence>
<evidence type="ECO:0000256" key="21">
    <source>
        <dbReference type="ARBA" id="ARBA00023180"/>
    </source>
</evidence>
<evidence type="ECO:0000256" key="22">
    <source>
        <dbReference type="ARBA" id="ARBA00038043"/>
    </source>
</evidence>
<evidence type="ECO:0000256" key="15">
    <source>
        <dbReference type="ARBA" id="ARBA00022840"/>
    </source>
</evidence>
<evidence type="ECO:0000256" key="19">
    <source>
        <dbReference type="ARBA" id="ARBA00023157"/>
    </source>
</evidence>
<dbReference type="FunCoup" id="A0A7N2MKW2">
    <property type="interactions" value="606"/>
</dbReference>
<proteinExistence type="inferred from homology"/>
<dbReference type="InterPro" id="IPR000719">
    <property type="entry name" value="Prot_kinase_dom"/>
</dbReference>
<name>A0A7N2MKW2_QUELO</name>
<dbReference type="Pfam" id="PF00560">
    <property type="entry name" value="LRR_1"/>
    <property type="match status" value="7"/>
</dbReference>
<evidence type="ECO:0000256" key="27">
    <source>
        <dbReference type="SAM" id="SignalP"/>
    </source>
</evidence>
<keyword evidence="15 25" id="KW-0067">ATP-binding</keyword>
<dbReference type="Pfam" id="PF13855">
    <property type="entry name" value="LRR_8"/>
    <property type="match status" value="3"/>
</dbReference>
<evidence type="ECO:0000256" key="2">
    <source>
        <dbReference type="ARBA" id="ARBA00004251"/>
    </source>
</evidence>
<dbReference type="SUPFAM" id="SSF52047">
    <property type="entry name" value="RNI-like"/>
    <property type="match status" value="1"/>
</dbReference>
<evidence type="ECO:0000256" key="6">
    <source>
        <dbReference type="ARBA" id="ARBA00022527"/>
    </source>
</evidence>
<evidence type="ECO:0000256" key="25">
    <source>
        <dbReference type="PROSITE-ProRule" id="PRU10141"/>
    </source>
</evidence>
<evidence type="ECO:0000256" key="13">
    <source>
        <dbReference type="ARBA" id="ARBA00022741"/>
    </source>
</evidence>
<comment type="catalytic activity">
    <reaction evidence="24">
        <text>L-seryl-[protein] + ATP = O-phospho-L-seryl-[protein] + ADP + H(+)</text>
        <dbReference type="Rhea" id="RHEA:17989"/>
        <dbReference type="Rhea" id="RHEA-COMP:9863"/>
        <dbReference type="Rhea" id="RHEA-COMP:11604"/>
        <dbReference type="ChEBI" id="CHEBI:15378"/>
        <dbReference type="ChEBI" id="CHEBI:29999"/>
        <dbReference type="ChEBI" id="CHEBI:30616"/>
        <dbReference type="ChEBI" id="CHEBI:83421"/>
        <dbReference type="ChEBI" id="CHEBI:456216"/>
        <dbReference type="EC" id="2.7.11.1"/>
    </reaction>
</comment>
<keyword evidence="6" id="KW-0723">Serine/threonine-protein kinase</keyword>
<dbReference type="Gramene" id="QL09p022166:mrna">
    <property type="protein sequence ID" value="QL09p022166:mrna"/>
    <property type="gene ID" value="QL09p022166"/>
</dbReference>
<keyword evidence="12" id="KW-0677">Repeat</keyword>
<evidence type="ECO:0000256" key="4">
    <source>
        <dbReference type="ARBA" id="ARBA00022475"/>
    </source>
</evidence>
<feature type="domain" description="Protein kinase" evidence="28">
    <location>
        <begin position="750"/>
        <end position="1019"/>
    </location>
</feature>
<accession>A0A7N2MKW2</accession>
<dbReference type="EnsemblPlants" id="QL09p022166:mrna">
    <property type="protein sequence ID" value="QL09p022166:mrna"/>
    <property type="gene ID" value="QL09p022166"/>
</dbReference>
<dbReference type="GO" id="GO:0005524">
    <property type="term" value="F:ATP binding"/>
    <property type="evidence" value="ECO:0007669"/>
    <property type="project" value="UniProtKB-UniRule"/>
</dbReference>
<dbReference type="PROSITE" id="PS00107">
    <property type="entry name" value="PROTEIN_KINASE_ATP"/>
    <property type="match status" value="1"/>
</dbReference>
<dbReference type="Proteomes" id="UP000594261">
    <property type="component" value="Chromosome 9"/>
</dbReference>
<evidence type="ECO:0000259" key="28">
    <source>
        <dbReference type="PROSITE" id="PS50011"/>
    </source>
</evidence>
<dbReference type="PANTHER" id="PTHR48053">
    <property type="entry name" value="LEUCINE RICH REPEAT FAMILY PROTEIN, EXPRESSED"/>
    <property type="match status" value="1"/>
</dbReference>
<dbReference type="Gene3D" id="3.80.10.10">
    <property type="entry name" value="Ribonuclease Inhibitor"/>
    <property type="match status" value="4"/>
</dbReference>
<dbReference type="InterPro" id="IPR051716">
    <property type="entry name" value="Plant_RL_S/T_kinase"/>
</dbReference>
<dbReference type="PRINTS" id="PR00019">
    <property type="entry name" value="LEURICHRPT"/>
</dbReference>
<dbReference type="SMART" id="SM00365">
    <property type="entry name" value="LRR_SD22"/>
    <property type="match status" value="5"/>
</dbReference>